<evidence type="ECO:0000256" key="1">
    <source>
        <dbReference type="SAM" id="MobiDB-lite"/>
    </source>
</evidence>
<dbReference type="Gene3D" id="3.30.1330.30">
    <property type="match status" value="1"/>
</dbReference>
<proteinExistence type="predicted"/>
<reference evidence="3 4" key="1">
    <citation type="submission" date="2018-07" db="EMBL/GenBank/DDBJ databases">
        <title>Genomic Encyclopedia of Type Strains, Phase IV (KMG-IV): sequencing the most valuable type-strain genomes for metagenomic binning, comparative biology and taxonomic classification.</title>
        <authorList>
            <person name="Goeker M."/>
        </authorList>
    </citation>
    <scope>NUCLEOTIDE SEQUENCE [LARGE SCALE GENOMIC DNA]</scope>
    <source>
        <strain evidence="3 4">DSM 26725</strain>
    </source>
</reference>
<dbReference type="InterPro" id="IPR007393">
    <property type="entry name" value="YlxR_dom"/>
</dbReference>
<dbReference type="OrthoDB" id="9799836at2"/>
<keyword evidence="4" id="KW-1185">Reference proteome</keyword>
<dbReference type="Pfam" id="PF04296">
    <property type="entry name" value="YlxR"/>
    <property type="match status" value="1"/>
</dbReference>
<dbReference type="SUPFAM" id="SSF55315">
    <property type="entry name" value="L30e-like"/>
    <property type="match status" value="1"/>
</dbReference>
<feature type="region of interest" description="Disordered" evidence="1">
    <location>
        <begin position="219"/>
        <end position="241"/>
    </location>
</feature>
<dbReference type="AlphaFoldDB" id="A0A3D9FIA5"/>
<dbReference type="PANTHER" id="PTHR34215">
    <property type="entry name" value="BLL0784 PROTEIN"/>
    <property type="match status" value="1"/>
</dbReference>
<accession>A0A3D9FIA5</accession>
<dbReference type="EMBL" id="QRDP01000004">
    <property type="protein sequence ID" value="RED17515.1"/>
    <property type="molecule type" value="Genomic_DNA"/>
</dbReference>
<dbReference type="RefSeq" id="WP_116236773.1">
    <property type="nucleotide sequence ID" value="NZ_QRDP01000004.1"/>
</dbReference>
<evidence type="ECO:0000313" key="4">
    <source>
        <dbReference type="Proteomes" id="UP000256310"/>
    </source>
</evidence>
<protein>
    <recommendedName>
        <fullName evidence="2">YlxR domain-containing protein</fullName>
    </recommendedName>
</protein>
<name>A0A3D9FIA5_9SPHN</name>
<dbReference type="InterPro" id="IPR029064">
    <property type="entry name" value="Ribosomal_eL30-like_sf"/>
</dbReference>
<feature type="compositionally biased region" description="Basic and acidic residues" evidence="1">
    <location>
        <begin position="14"/>
        <end position="26"/>
    </location>
</feature>
<dbReference type="InterPro" id="IPR035931">
    <property type="entry name" value="YlxR-like_sf"/>
</dbReference>
<dbReference type="SUPFAM" id="SSF64376">
    <property type="entry name" value="YlxR-like"/>
    <property type="match status" value="1"/>
</dbReference>
<gene>
    <name evidence="3" type="ORF">DFR46_2564</name>
</gene>
<feature type="region of interest" description="Disordered" evidence="1">
    <location>
        <begin position="1"/>
        <end position="26"/>
    </location>
</feature>
<evidence type="ECO:0000313" key="3">
    <source>
        <dbReference type="EMBL" id="RED17515.1"/>
    </source>
</evidence>
<evidence type="ECO:0000259" key="2">
    <source>
        <dbReference type="Pfam" id="PF04296"/>
    </source>
</evidence>
<feature type="domain" description="YlxR" evidence="2">
    <location>
        <begin position="26"/>
        <end position="92"/>
    </location>
</feature>
<dbReference type="PANTHER" id="PTHR34215:SF1">
    <property type="entry name" value="YLXR DOMAIN-CONTAINING PROTEIN"/>
    <property type="match status" value="1"/>
</dbReference>
<organism evidence="3 4">
    <name type="scientific">Parasphingopyxis lamellibrachiae</name>
    <dbReference type="NCBI Taxonomy" id="680125"/>
    <lineage>
        <taxon>Bacteria</taxon>
        <taxon>Pseudomonadati</taxon>
        <taxon>Pseudomonadota</taxon>
        <taxon>Alphaproteobacteria</taxon>
        <taxon>Sphingomonadales</taxon>
        <taxon>Sphingomonadaceae</taxon>
        <taxon>Parasphingopyxis</taxon>
    </lineage>
</organism>
<dbReference type="Gene3D" id="3.30.1230.10">
    <property type="entry name" value="YlxR-like"/>
    <property type="match status" value="1"/>
</dbReference>
<dbReference type="Proteomes" id="UP000256310">
    <property type="component" value="Unassembled WGS sequence"/>
</dbReference>
<sequence length="241" mass="25480">MASNESSDGLKPNKRPEKNGAQEPERKCILSGEVRARALLIRLALSPDGEILPDVRAKAPGRGAWISPDGAAFAASLAKGKLKGGLARALKTGDFRIPDDLGQRIADALERNALDRLGLEARGGKLITGSEKLRDAARAGKVHLLLHAADAAEDGCRKLDQAWRVGMDAEGSDMRGLVIPANRTILAEALGRENVVHIAIVDERAAIRVSGAISRWMEFSGSNGTTGPGGNSPLESDDNKL</sequence>
<comment type="caution">
    <text evidence="3">The sequence shown here is derived from an EMBL/GenBank/DDBJ whole genome shotgun (WGS) entry which is preliminary data.</text>
</comment>
<dbReference type="InterPro" id="IPR037465">
    <property type="entry name" value="YlxR"/>
</dbReference>